<comment type="caution">
    <text evidence="1">The sequence shown here is derived from an EMBL/GenBank/DDBJ whole genome shotgun (WGS) entry which is preliminary data.</text>
</comment>
<keyword evidence="2" id="KW-1185">Reference proteome</keyword>
<evidence type="ECO:0000313" key="2">
    <source>
        <dbReference type="Proteomes" id="UP001596060"/>
    </source>
</evidence>
<sequence>MATRRFTIDPDRVDRFLAAGEAAFAASREFSREDEEIRGRLARLRSKKAEADRDQPRQYVMVDAASLAEDAAERRYEPGQFDAQIAKVEAELERCTRRRAEGAARREHDTRMASIVRDFIGERLPQFVARSV</sequence>
<dbReference type="RefSeq" id="WP_377817900.1">
    <property type="nucleotide sequence ID" value="NZ_JBHSLU010000113.1"/>
</dbReference>
<evidence type="ECO:0000313" key="1">
    <source>
        <dbReference type="EMBL" id="MFC5508728.1"/>
    </source>
</evidence>
<proteinExistence type="predicted"/>
<organism evidence="1 2">
    <name type="scientific">Bosea massiliensis</name>
    <dbReference type="NCBI Taxonomy" id="151419"/>
    <lineage>
        <taxon>Bacteria</taxon>
        <taxon>Pseudomonadati</taxon>
        <taxon>Pseudomonadota</taxon>
        <taxon>Alphaproteobacteria</taxon>
        <taxon>Hyphomicrobiales</taxon>
        <taxon>Boseaceae</taxon>
        <taxon>Bosea</taxon>
    </lineage>
</organism>
<accession>A0ABW0P8Q4</accession>
<reference evidence="2" key="1">
    <citation type="journal article" date="2019" name="Int. J. Syst. Evol. Microbiol.">
        <title>The Global Catalogue of Microorganisms (GCM) 10K type strain sequencing project: providing services to taxonomists for standard genome sequencing and annotation.</title>
        <authorList>
            <consortium name="The Broad Institute Genomics Platform"/>
            <consortium name="The Broad Institute Genome Sequencing Center for Infectious Disease"/>
            <person name="Wu L."/>
            <person name="Ma J."/>
        </authorList>
    </citation>
    <scope>NUCLEOTIDE SEQUENCE [LARGE SCALE GENOMIC DNA]</scope>
    <source>
        <strain evidence="2">CCUG 43117</strain>
    </source>
</reference>
<gene>
    <name evidence="1" type="ORF">ACFPN9_26180</name>
</gene>
<dbReference type="Proteomes" id="UP001596060">
    <property type="component" value="Unassembled WGS sequence"/>
</dbReference>
<protein>
    <recommendedName>
        <fullName evidence="3">DivIVA domain-containing protein</fullName>
    </recommendedName>
</protein>
<evidence type="ECO:0008006" key="3">
    <source>
        <dbReference type="Google" id="ProtNLM"/>
    </source>
</evidence>
<name>A0ABW0P8Q4_9HYPH</name>
<dbReference type="EMBL" id="JBHSLU010000113">
    <property type="protein sequence ID" value="MFC5508728.1"/>
    <property type="molecule type" value="Genomic_DNA"/>
</dbReference>